<keyword evidence="1" id="KW-1133">Transmembrane helix</keyword>
<organism evidence="2 3">
    <name type="scientific">Trichoderma lentiforme</name>
    <dbReference type="NCBI Taxonomy" id="1567552"/>
    <lineage>
        <taxon>Eukaryota</taxon>
        <taxon>Fungi</taxon>
        <taxon>Dikarya</taxon>
        <taxon>Ascomycota</taxon>
        <taxon>Pezizomycotina</taxon>
        <taxon>Sordariomycetes</taxon>
        <taxon>Hypocreomycetidae</taxon>
        <taxon>Hypocreales</taxon>
        <taxon>Hypocreaceae</taxon>
        <taxon>Trichoderma</taxon>
    </lineage>
</organism>
<dbReference type="Proteomes" id="UP000801864">
    <property type="component" value="Unassembled WGS sequence"/>
</dbReference>
<dbReference type="EMBL" id="QLNT01000009">
    <property type="protein sequence ID" value="KAF3072119.1"/>
    <property type="molecule type" value="Genomic_DNA"/>
</dbReference>
<gene>
    <name evidence="2" type="ORF">CFAM422_005860</name>
</gene>
<accession>A0A9P5CE31</accession>
<comment type="caution">
    <text evidence="2">The sequence shown here is derived from an EMBL/GenBank/DDBJ whole genome shotgun (WGS) entry which is preliminary data.</text>
</comment>
<evidence type="ECO:0000256" key="1">
    <source>
        <dbReference type="SAM" id="Phobius"/>
    </source>
</evidence>
<proteinExistence type="predicted"/>
<reference evidence="2 3" key="1">
    <citation type="submission" date="2018-06" db="EMBL/GenBank/DDBJ databases">
        <title>Genome analysis of cellulolytic fungus Trichoderma lentiforme CFAM-422.</title>
        <authorList>
            <person name="Steindorff A.S."/>
            <person name="Formighieri E.F."/>
            <person name="Midorikawa G.E.O."/>
            <person name="Tamietti M.S."/>
            <person name="Ramos E.Z."/>
            <person name="Silva A.S."/>
            <person name="Bon E.P.S."/>
            <person name="Mendes T.D."/>
            <person name="Damaso M.C.T."/>
            <person name="Favaro L.C.L."/>
        </authorList>
    </citation>
    <scope>NUCLEOTIDE SEQUENCE [LARGE SCALE GENOMIC DNA]</scope>
    <source>
        <strain evidence="2 3">CFAM-422</strain>
    </source>
</reference>
<keyword evidence="1" id="KW-0812">Transmembrane</keyword>
<evidence type="ECO:0000313" key="2">
    <source>
        <dbReference type="EMBL" id="KAF3072119.1"/>
    </source>
</evidence>
<feature type="transmembrane region" description="Helical" evidence="1">
    <location>
        <begin position="32"/>
        <end position="56"/>
    </location>
</feature>
<protein>
    <submittedName>
        <fullName evidence="2">Uncharacterized protein</fullName>
    </submittedName>
</protein>
<name>A0A9P5CE31_9HYPO</name>
<evidence type="ECO:0000313" key="3">
    <source>
        <dbReference type="Proteomes" id="UP000801864"/>
    </source>
</evidence>
<keyword evidence="1" id="KW-0472">Membrane</keyword>
<keyword evidence="3" id="KW-1185">Reference proteome</keyword>
<sequence>MGYVKDIPFDKTGILVPGRNQPGQEIMDCPDFLSLFSFKSAVFGPLVVGLLLLLGLEPVRQLSNTSGGLGGSILTLDLNGHGLVGLEVVGQVSLLGRGRGLGHGEDLDLALSIGLLDGGGLVGLELLEVELLDEVG</sequence>
<dbReference type="AlphaFoldDB" id="A0A9P5CE31"/>